<evidence type="ECO:0000256" key="1">
    <source>
        <dbReference type="SAM" id="SignalP"/>
    </source>
</evidence>
<dbReference type="InterPro" id="IPR052976">
    <property type="entry name" value="Scoloptoxin-like"/>
</dbReference>
<dbReference type="SMART" id="SM00494">
    <property type="entry name" value="ChtBD2"/>
    <property type="match status" value="1"/>
</dbReference>
<dbReference type="Proteomes" id="UP001431783">
    <property type="component" value="Unassembled WGS sequence"/>
</dbReference>
<feature type="signal peptide" evidence="1">
    <location>
        <begin position="1"/>
        <end position="19"/>
    </location>
</feature>
<dbReference type="Gene3D" id="2.170.140.10">
    <property type="entry name" value="Chitin binding domain"/>
    <property type="match status" value="1"/>
</dbReference>
<dbReference type="PANTHER" id="PTHR22933:SF31">
    <property type="entry name" value="FI18007P1"/>
    <property type="match status" value="1"/>
</dbReference>
<organism evidence="3 4">
    <name type="scientific">Henosepilachna vigintioctopunctata</name>
    <dbReference type="NCBI Taxonomy" id="420089"/>
    <lineage>
        <taxon>Eukaryota</taxon>
        <taxon>Metazoa</taxon>
        <taxon>Ecdysozoa</taxon>
        <taxon>Arthropoda</taxon>
        <taxon>Hexapoda</taxon>
        <taxon>Insecta</taxon>
        <taxon>Pterygota</taxon>
        <taxon>Neoptera</taxon>
        <taxon>Endopterygota</taxon>
        <taxon>Coleoptera</taxon>
        <taxon>Polyphaga</taxon>
        <taxon>Cucujiformia</taxon>
        <taxon>Coccinelloidea</taxon>
        <taxon>Coccinellidae</taxon>
        <taxon>Epilachninae</taxon>
        <taxon>Epilachnini</taxon>
        <taxon>Henosepilachna</taxon>
    </lineage>
</organism>
<accession>A0AAW1VFQ7</accession>
<protein>
    <recommendedName>
        <fullName evidence="2">Chitin-binding type-2 domain-containing protein</fullName>
    </recommendedName>
</protein>
<dbReference type="SUPFAM" id="SSF57625">
    <property type="entry name" value="Invertebrate chitin-binding proteins"/>
    <property type="match status" value="1"/>
</dbReference>
<dbReference type="GO" id="GO:0005576">
    <property type="term" value="C:extracellular region"/>
    <property type="evidence" value="ECO:0007669"/>
    <property type="project" value="InterPro"/>
</dbReference>
<feature type="domain" description="Chitin-binding type-2" evidence="2">
    <location>
        <begin position="44"/>
        <end position="102"/>
    </location>
</feature>
<dbReference type="InterPro" id="IPR036508">
    <property type="entry name" value="Chitin-bd_dom_sf"/>
</dbReference>
<dbReference type="PANTHER" id="PTHR22933">
    <property type="entry name" value="FI18007P1-RELATED"/>
    <property type="match status" value="1"/>
</dbReference>
<evidence type="ECO:0000313" key="4">
    <source>
        <dbReference type="Proteomes" id="UP001431783"/>
    </source>
</evidence>
<reference evidence="3 4" key="1">
    <citation type="submission" date="2023-03" db="EMBL/GenBank/DDBJ databases">
        <title>Genome insight into feeding habits of ladybird beetles.</title>
        <authorList>
            <person name="Li H.-S."/>
            <person name="Huang Y.-H."/>
            <person name="Pang H."/>
        </authorList>
    </citation>
    <scope>NUCLEOTIDE SEQUENCE [LARGE SCALE GENOMIC DNA]</scope>
    <source>
        <strain evidence="3">SYSU_2023b</strain>
        <tissue evidence="3">Whole body</tissue>
    </source>
</reference>
<name>A0AAW1VFQ7_9CUCU</name>
<proteinExistence type="predicted"/>
<dbReference type="PROSITE" id="PS50940">
    <property type="entry name" value="CHIT_BIND_II"/>
    <property type="match status" value="1"/>
</dbReference>
<sequence length="126" mass="15212">MRMLIYLLQVFVGIGLLQTLQVNTYSELLLRNKRDVELDNITFSFDCSKRAIGFYADVEYNCQFFHMCDQNGRRVPHMCANDTTFNQEYRICDWHYNFNCSEAPMWYYLNELTYVPDKSNEEDYEY</sequence>
<dbReference type="AlphaFoldDB" id="A0AAW1VFQ7"/>
<comment type="caution">
    <text evidence="3">The sequence shown here is derived from an EMBL/GenBank/DDBJ whole genome shotgun (WGS) entry which is preliminary data.</text>
</comment>
<evidence type="ECO:0000259" key="2">
    <source>
        <dbReference type="PROSITE" id="PS50940"/>
    </source>
</evidence>
<keyword evidence="4" id="KW-1185">Reference proteome</keyword>
<dbReference type="Pfam" id="PF01607">
    <property type="entry name" value="CBM_14"/>
    <property type="match status" value="1"/>
</dbReference>
<keyword evidence="1" id="KW-0732">Signal</keyword>
<dbReference type="InterPro" id="IPR002557">
    <property type="entry name" value="Chitin-bd_dom"/>
</dbReference>
<evidence type="ECO:0000313" key="3">
    <source>
        <dbReference type="EMBL" id="KAK9890984.1"/>
    </source>
</evidence>
<dbReference type="EMBL" id="JARQZJ010000127">
    <property type="protein sequence ID" value="KAK9890984.1"/>
    <property type="molecule type" value="Genomic_DNA"/>
</dbReference>
<gene>
    <name evidence="3" type="ORF">WA026_013322</name>
</gene>
<feature type="chain" id="PRO_5043923620" description="Chitin-binding type-2 domain-containing protein" evidence="1">
    <location>
        <begin position="20"/>
        <end position="126"/>
    </location>
</feature>
<dbReference type="GO" id="GO:0008061">
    <property type="term" value="F:chitin binding"/>
    <property type="evidence" value="ECO:0007669"/>
    <property type="project" value="InterPro"/>
</dbReference>